<dbReference type="Gene3D" id="1.10.150.130">
    <property type="match status" value="1"/>
</dbReference>
<keyword evidence="4" id="KW-0233">DNA recombination</keyword>
<organism evidence="8 9">
    <name type="scientific">Nitrosomonas oligotropha</name>
    <dbReference type="NCBI Taxonomy" id="42354"/>
    <lineage>
        <taxon>Bacteria</taxon>
        <taxon>Pseudomonadati</taxon>
        <taxon>Pseudomonadota</taxon>
        <taxon>Betaproteobacteria</taxon>
        <taxon>Nitrosomonadales</taxon>
        <taxon>Nitrosomonadaceae</taxon>
        <taxon>Nitrosomonas</taxon>
    </lineage>
</organism>
<gene>
    <name evidence="8" type="ORF">SAMN05216333_1393</name>
</gene>
<reference evidence="9" key="1">
    <citation type="submission" date="2016-10" db="EMBL/GenBank/DDBJ databases">
        <authorList>
            <person name="Varghese N."/>
            <person name="Submissions S."/>
        </authorList>
    </citation>
    <scope>NUCLEOTIDE SEQUENCE [LARGE SCALE GENOMIC DNA]</scope>
    <source>
        <strain evidence="9">Nm76</strain>
    </source>
</reference>
<dbReference type="PANTHER" id="PTHR30349">
    <property type="entry name" value="PHAGE INTEGRASE-RELATED"/>
    <property type="match status" value="1"/>
</dbReference>
<dbReference type="PROSITE" id="PS51900">
    <property type="entry name" value="CB"/>
    <property type="match status" value="1"/>
</dbReference>
<dbReference type="RefSeq" id="WP_090322294.1">
    <property type="nucleotide sequence ID" value="NZ_FNOE01000041.1"/>
</dbReference>
<dbReference type="InterPro" id="IPR013762">
    <property type="entry name" value="Integrase-like_cat_sf"/>
</dbReference>
<dbReference type="InterPro" id="IPR010998">
    <property type="entry name" value="Integrase_recombinase_N"/>
</dbReference>
<evidence type="ECO:0000256" key="4">
    <source>
        <dbReference type="ARBA" id="ARBA00023172"/>
    </source>
</evidence>
<dbReference type="Pfam" id="PF14659">
    <property type="entry name" value="Phage_int_SAM_3"/>
    <property type="match status" value="1"/>
</dbReference>
<keyword evidence="3 5" id="KW-0238">DNA-binding</keyword>
<evidence type="ECO:0000256" key="2">
    <source>
        <dbReference type="ARBA" id="ARBA00022908"/>
    </source>
</evidence>
<dbReference type="OrthoDB" id="5391994at2"/>
<dbReference type="GO" id="GO:0015074">
    <property type="term" value="P:DNA integration"/>
    <property type="evidence" value="ECO:0007669"/>
    <property type="project" value="UniProtKB-KW"/>
</dbReference>
<dbReference type="Pfam" id="PF12167">
    <property type="entry name" value="Arm-DNA-bind_2"/>
    <property type="match status" value="1"/>
</dbReference>
<feature type="domain" description="Core-binding (CB)" evidence="7">
    <location>
        <begin position="81"/>
        <end position="160"/>
    </location>
</feature>
<accession>A0A1H8URS9</accession>
<dbReference type="PROSITE" id="PS51898">
    <property type="entry name" value="TYR_RECOMBINASE"/>
    <property type="match status" value="1"/>
</dbReference>
<name>A0A1H8URS9_9PROT</name>
<sequence length="364" mass="42513">MDARHRGITIRGNSAQIAFTYQGVRCRETIPIPPTKAAQKQLILKRQTILFEISMGIFDYGEHFPDSKKAKEFRKTRPDRYTIREGLIDWLQRAQSRCQPSTLRDYTSAIYHHLIPTFGDLAIDELTALKVKEWLAELPCSNKRKNNILIPMRQLYDEMYHDEIIAKNPLDHVKNLPIHTREPQPFTPHEVASILNELAGQERNLIQFAFWTGLRTSELIALRWQDVDLEQNCIHVRVANVRNHLKGTKTKSGERTITLQPKAREALRRQQIHTAKLNDTVFHNPRHNKPWKDDQAIRKTVWIPALERAGIKYRNPYQTRHTFASTMLSRGGHHMQVAEEMGHKDWGQIRKSYGRYIPQKQVKS</sequence>
<dbReference type="AlphaFoldDB" id="A0A1H8URS9"/>
<dbReference type="InterPro" id="IPR011010">
    <property type="entry name" value="DNA_brk_join_enz"/>
</dbReference>
<dbReference type="PANTHER" id="PTHR30349:SF64">
    <property type="entry name" value="PROPHAGE INTEGRASE INTD-RELATED"/>
    <property type="match status" value="1"/>
</dbReference>
<keyword evidence="2" id="KW-0229">DNA integration</keyword>
<dbReference type="InterPro" id="IPR004107">
    <property type="entry name" value="Integrase_SAM-like_N"/>
</dbReference>
<dbReference type="GO" id="GO:0006310">
    <property type="term" value="P:DNA recombination"/>
    <property type="evidence" value="ECO:0007669"/>
    <property type="project" value="UniProtKB-KW"/>
</dbReference>
<evidence type="ECO:0000256" key="5">
    <source>
        <dbReference type="PROSITE-ProRule" id="PRU01248"/>
    </source>
</evidence>
<dbReference type="InterPro" id="IPR022000">
    <property type="entry name" value="Min27-like_integrase_DNA_bind"/>
</dbReference>
<evidence type="ECO:0000256" key="1">
    <source>
        <dbReference type="ARBA" id="ARBA00008857"/>
    </source>
</evidence>
<evidence type="ECO:0000313" key="9">
    <source>
        <dbReference type="Proteomes" id="UP000198814"/>
    </source>
</evidence>
<evidence type="ECO:0000256" key="3">
    <source>
        <dbReference type="ARBA" id="ARBA00023125"/>
    </source>
</evidence>
<comment type="similarity">
    <text evidence="1">Belongs to the 'phage' integrase family.</text>
</comment>
<proteinExistence type="inferred from homology"/>
<dbReference type="InterPro" id="IPR002104">
    <property type="entry name" value="Integrase_catalytic"/>
</dbReference>
<protein>
    <submittedName>
        <fullName evidence="8">Integrase</fullName>
    </submittedName>
</protein>
<dbReference type="GO" id="GO:0003677">
    <property type="term" value="F:DNA binding"/>
    <property type="evidence" value="ECO:0007669"/>
    <property type="project" value="UniProtKB-UniRule"/>
</dbReference>
<dbReference type="CDD" id="cd01189">
    <property type="entry name" value="INT_ICEBs1_C_like"/>
    <property type="match status" value="1"/>
</dbReference>
<dbReference type="InterPro" id="IPR044068">
    <property type="entry name" value="CB"/>
</dbReference>
<dbReference type="STRING" id="42354.SAMN05216333_1393"/>
<keyword evidence="9" id="KW-1185">Reference proteome</keyword>
<evidence type="ECO:0000313" key="8">
    <source>
        <dbReference type="EMBL" id="SEP05298.1"/>
    </source>
</evidence>
<evidence type="ECO:0000259" key="7">
    <source>
        <dbReference type="PROSITE" id="PS51900"/>
    </source>
</evidence>
<evidence type="ECO:0000259" key="6">
    <source>
        <dbReference type="PROSITE" id="PS51898"/>
    </source>
</evidence>
<dbReference type="InterPro" id="IPR050090">
    <property type="entry name" value="Tyrosine_recombinase_XerCD"/>
</dbReference>
<dbReference type="Pfam" id="PF00589">
    <property type="entry name" value="Phage_integrase"/>
    <property type="match status" value="1"/>
</dbReference>
<dbReference type="Proteomes" id="UP000198814">
    <property type="component" value="Unassembled WGS sequence"/>
</dbReference>
<dbReference type="Gene3D" id="1.10.443.10">
    <property type="entry name" value="Intergrase catalytic core"/>
    <property type="match status" value="1"/>
</dbReference>
<dbReference type="SUPFAM" id="SSF56349">
    <property type="entry name" value="DNA breaking-rejoining enzymes"/>
    <property type="match status" value="1"/>
</dbReference>
<feature type="domain" description="Tyr recombinase" evidence="6">
    <location>
        <begin position="181"/>
        <end position="364"/>
    </location>
</feature>
<dbReference type="EMBL" id="FODO01000039">
    <property type="protein sequence ID" value="SEP05298.1"/>
    <property type="molecule type" value="Genomic_DNA"/>
</dbReference>